<organism evidence="10 11">
    <name type="scientific">Pseudomicrostroma glucosiphilum</name>
    <dbReference type="NCBI Taxonomy" id="1684307"/>
    <lineage>
        <taxon>Eukaryota</taxon>
        <taxon>Fungi</taxon>
        <taxon>Dikarya</taxon>
        <taxon>Basidiomycota</taxon>
        <taxon>Ustilaginomycotina</taxon>
        <taxon>Exobasidiomycetes</taxon>
        <taxon>Microstromatales</taxon>
        <taxon>Microstromatales incertae sedis</taxon>
        <taxon>Pseudomicrostroma</taxon>
    </lineage>
</organism>
<evidence type="ECO:0000256" key="3">
    <source>
        <dbReference type="ARBA" id="ARBA00010042"/>
    </source>
</evidence>
<feature type="compositionally biased region" description="Polar residues" evidence="8">
    <location>
        <begin position="832"/>
        <end position="866"/>
    </location>
</feature>
<dbReference type="EMBL" id="KZ819322">
    <property type="protein sequence ID" value="PWN23154.1"/>
    <property type="molecule type" value="Genomic_DNA"/>
</dbReference>
<evidence type="ECO:0000256" key="7">
    <source>
        <dbReference type="ARBA" id="ARBA00023242"/>
    </source>
</evidence>
<comment type="similarity">
    <text evidence="3">Belongs to the INCENP family.</text>
</comment>
<keyword evidence="7" id="KW-0539">Nucleus</keyword>
<feature type="compositionally biased region" description="Low complexity" evidence="8">
    <location>
        <begin position="1065"/>
        <end position="1077"/>
    </location>
</feature>
<feature type="compositionally biased region" description="Polar residues" evidence="8">
    <location>
        <begin position="596"/>
        <end position="624"/>
    </location>
</feature>
<dbReference type="GO" id="GO:0005634">
    <property type="term" value="C:nucleus"/>
    <property type="evidence" value="ECO:0007669"/>
    <property type="project" value="UniProtKB-SubCell"/>
</dbReference>
<feature type="compositionally biased region" description="Low complexity" evidence="8">
    <location>
        <begin position="1378"/>
        <end position="1401"/>
    </location>
</feature>
<feature type="compositionally biased region" description="Polar residues" evidence="8">
    <location>
        <begin position="346"/>
        <end position="355"/>
    </location>
</feature>
<dbReference type="STRING" id="1684307.A0A316UE59"/>
<dbReference type="Pfam" id="PF03941">
    <property type="entry name" value="INCENP_ARK-bind"/>
    <property type="match status" value="1"/>
</dbReference>
<feature type="domain" description="Inner centromere protein ARK-binding" evidence="9">
    <location>
        <begin position="1275"/>
        <end position="1325"/>
    </location>
</feature>
<feature type="region of interest" description="Disordered" evidence="8">
    <location>
        <begin position="132"/>
        <end position="647"/>
    </location>
</feature>
<feature type="compositionally biased region" description="Acidic residues" evidence="8">
    <location>
        <begin position="792"/>
        <end position="817"/>
    </location>
</feature>
<accession>A0A316UE59</accession>
<feature type="compositionally biased region" description="Basic and acidic residues" evidence="8">
    <location>
        <begin position="200"/>
        <end position="209"/>
    </location>
</feature>
<feature type="compositionally biased region" description="Basic and acidic residues" evidence="8">
    <location>
        <begin position="1008"/>
        <end position="1030"/>
    </location>
</feature>
<feature type="compositionally biased region" description="Acidic residues" evidence="8">
    <location>
        <begin position="497"/>
        <end position="508"/>
    </location>
</feature>
<feature type="compositionally biased region" description="Low complexity" evidence="8">
    <location>
        <begin position="12"/>
        <end position="30"/>
    </location>
</feature>
<feature type="compositionally biased region" description="Low complexity" evidence="8">
    <location>
        <begin position="1409"/>
        <end position="1431"/>
    </location>
</feature>
<dbReference type="InterPro" id="IPR005635">
    <property type="entry name" value="Inner_centromere_prot_ARK-bd"/>
</dbReference>
<dbReference type="RefSeq" id="XP_025350314.1">
    <property type="nucleotide sequence ID" value="XM_025491726.1"/>
</dbReference>
<feature type="compositionally biased region" description="Polar residues" evidence="8">
    <location>
        <begin position="399"/>
        <end position="411"/>
    </location>
</feature>
<dbReference type="GO" id="GO:0005819">
    <property type="term" value="C:spindle"/>
    <property type="evidence" value="ECO:0007669"/>
    <property type="project" value="UniProtKB-SubCell"/>
</dbReference>
<evidence type="ECO:0000256" key="1">
    <source>
        <dbReference type="ARBA" id="ARBA00004123"/>
    </source>
</evidence>
<feature type="compositionally biased region" description="Acidic residues" evidence="8">
    <location>
        <begin position="869"/>
        <end position="879"/>
    </location>
</feature>
<feature type="compositionally biased region" description="Low complexity" evidence="8">
    <location>
        <begin position="662"/>
        <end position="680"/>
    </location>
</feature>
<evidence type="ECO:0000256" key="4">
    <source>
        <dbReference type="ARBA" id="ARBA00022490"/>
    </source>
</evidence>
<evidence type="ECO:0000256" key="2">
    <source>
        <dbReference type="ARBA" id="ARBA00004186"/>
    </source>
</evidence>
<feature type="compositionally biased region" description="Basic and acidic residues" evidence="8">
    <location>
        <begin position="1042"/>
        <end position="1064"/>
    </location>
</feature>
<feature type="compositionally biased region" description="Low complexity" evidence="8">
    <location>
        <begin position="888"/>
        <end position="898"/>
    </location>
</feature>
<keyword evidence="6" id="KW-0206">Cytoskeleton</keyword>
<dbReference type="OrthoDB" id="6123at2759"/>
<keyword evidence="4" id="KW-0963">Cytoplasm</keyword>
<feature type="compositionally biased region" description="Polar residues" evidence="8">
    <location>
        <begin position="476"/>
        <end position="488"/>
    </location>
</feature>
<protein>
    <recommendedName>
        <fullName evidence="9">Inner centromere protein ARK-binding domain-containing protein</fullName>
    </recommendedName>
</protein>
<dbReference type="GeneID" id="37013460"/>
<evidence type="ECO:0000259" key="9">
    <source>
        <dbReference type="Pfam" id="PF03941"/>
    </source>
</evidence>
<dbReference type="Proteomes" id="UP000245942">
    <property type="component" value="Unassembled WGS sequence"/>
</dbReference>
<dbReference type="PANTHER" id="PTHR13142:SF1">
    <property type="entry name" value="INNER CENTROMERE PROTEIN"/>
    <property type="match status" value="1"/>
</dbReference>
<feature type="region of interest" description="Disordered" evidence="8">
    <location>
        <begin position="662"/>
        <end position="898"/>
    </location>
</feature>
<dbReference type="GO" id="GO:0007059">
    <property type="term" value="P:chromosome segregation"/>
    <property type="evidence" value="ECO:0007669"/>
    <property type="project" value="UniProtKB-KW"/>
</dbReference>
<feature type="compositionally biased region" description="Low complexity" evidence="8">
    <location>
        <begin position="412"/>
        <end position="434"/>
    </location>
</feature>
<evidence type="ECO:0000313" key="11">
    <source>
        <dbReference type="Proteomes" id="UP000245942"/>
    </source>
</evidence>
<dbReference type="PANTHER" id="PTHR13142">
    <property type="entry name" value="INNER CENTROMERE PROTEIN"/>
    <property type="match status" value="1"/>
</dbReference>
<feature type="compositionally biased region" description="Basic and acidic residues" evidence="8">
    <location>
        <begin position="751"/>
        <end position="765"/>
    </location>
</feature>
<gene>
    <name evidence="10" type="ORF">BCV69DRAFT_280767</name>
</gene>
<evidence type="ECO:0000313" key="10">
    <source>
        <dbReference type="EMBL" id="PWN23154.1"/>
    </source>
</evidence>
<reference evidence="10 11" key="1">
    <citation type="journal article" date="2018" name="Mol. Biol. Evol.">
        <title>Broad Genomic Sampling Reveals a Smut Pathogenic Ancestry of the Fungal Clade Ustilaginomycotina.</title>
        <authorList>
            <person name="Kijpornyongpan T."/>
            <person name="Mondo S.J."/>
            <person name="Barry K."/>
            <person name="Sandor L."/>
            <person name="Lee J."/>
            <person name="Lipzen A."/>
            <person name="Pangilinan J."/>
            <person name="LaButti K."/>
            <person name="Hainaut M."/>
            <person name="Henrissat B."/>
            <person name="Grigoriev I.V."/>
            <person name="Spatafora J.W."/>
            <person name="Aime M.C."/>
        </authorList>
    </citation>
    <scope>NUCLEOTIDE SEQUENCE [LARGE SCALE GENOMIC DNA]</scope>
    <source>
        <strain evidence="10 11">MCA 4718</strain>
    </source>
</reference>
<keyword evidence="5" id="KW-0159">Chromosome partition</keyword>
<feature type="region of interest" description="Disordered" evidence="8">
    <location>
        <begin position="942"/>
        <end position="1287"/>
    </location>
</feature>
<evidence type="ECO:0000256" key="6">
    <source>
        <dbReference type="ARBA" id="ARBA00023212"/>
    </source>
</evidence>
<sequence length="1431" mass="148468">MAPRSASGGRGAAASTAVASSSNSQASTSKSTINPLMELNLLQHINGIRQVPNFVAFDIFAQSTGADWMEGMLAQAKDIRRQWSTEYIASSRDQRGAQAARIAGEMLKTPSRKRAANVRAQGRAVSRKLPKEIASDPFNDAENKENASVQHVKASAPAEPVADASSHSVGAARGTRSRADKAQIAKLPNPFQTKLLQAKAKAEQSREAVETTPPALPESKAAHEVELAAAKIEAEPAPQVKSKEKAKAPPKLTKKQLAEQKKKEVAAASKTSASEKESDQSPPATQPKGRGKAKAKAKVVEAEVVPEPAATAEAAPLPSSPPSPIVADESMQVDMTFAEGPMTEQPRASTPTGKKNTGKLLDRMLAEEGIAPIQDDEQDSDESYSSAEENKDAPPAESVTKTIEMTQSTRDGSSGSLLSSSNSGSSVGATTTAPTPAPPPKQKRTLASFGGSKKSLGYGLQSHNSSTPANAGFKSSFLNKSLRKAQTTGSSGSNGVEGEEEDSDEDDSMVGTKANTEANAAAMLGVKAPSQREVAKPLAAKPSVSAALPERSAGSKRKSEEMNQDGDEAGQAEAATRPPAPKLARTLSDRSEKDLTQASGFAKTTNASASKTQPAKLPTTSNLLRTKLESARLQKSTNTSVVGLGARGLSSPILGRAAAPSFAAPAEAAAVSSPATSAAKPPRPSGPSVASLRGQWEAKAQPTRTSPRKSNPPESQSNPPPASTTPLNSPVKENRKAAPAASSGMPGVTEEQTRTKALVDEDKAVEAQLGIASPSSAAKDVLSSPKLSQLAADEDDDETSLLKDDEGDADDESDDKDEDGKTTKVMRPLSAAAQTTHSQSRATSSEGNSAQNTKSAIYFSGNNDSGDTYGDDDEFTLEELEGKKAPGAASATSSAASTAVIKPATGTTAAPNAAKAGEGAPGASQWGHKLKSLFNINGAALPGVIGASGPTPGTGFQPKTSRTLSGSVSAQKDVTISTAPREPHAAPALGASTLGGGVGKPASVIRADQLRRKEAEEAERRLKEQEEKRKQAMANRAAAQKAKLEEEREKERKKRSREEEERASKASSSQTQRPGQQQQGGGSTLGQPAKARLMGQYGAASTNAGSAPSAKLKSSVAPTNANGGVPGDADGKKRRLSKERDEGTLPRQQAASTLNGAAKGVSGNSSIRPISSVSSSVAQNGQPRPLKPAMNGPTRPQQQTGPSRPGMAHQNSNFSQQNPFQQSQRPGGAGPSQQPARPAASAQQQQHRVQPVPPSPLPQQLDDDDLSLPSIVSEYSDSEDEATQARRARAAVWTKGDALQQALAAQQAVDADLIFGIPQGTVDLETLMPPESAAARARIGRPRSSSANWSGADGLKQWEIDSYNERMNIGGPGYRLPARSGPAAASAAGAPAANGRLGPNGQDARRTVLALGAAAAARHQQQQQQGSHHRP</sequence>
<feature type="compositionally biased region" description="Low complexity" evidence="8">
    <location>
        <begin position="1032"/>
        <end position="1041"/>
    </location>
</feature>
<comment type="subcellular location">
    <subcellularLocation>
        <location evidence="2">Cytoplasm</location>
        <location evidence="2">Cytoskeleton</location>
        <location evidence="2">Spindle</location>
    </subcellularLocation>
    <subcellularLocation>
        <location evidence="1">Nucleus</location>
    </subcellularLocation>
</comment>
<feature type="compositionally biased region" description="Low complexity" evidence="8">
    <location>
        <begin position="302"/>
        <end position="317"/>
    </location>
</feature>
<feature type="compositionally biased region" description="Low complexity" evidence="8">
    <location>
        <begin position="1210"/>
        <end position="1250"/>
    </location>
</feature>
<feature type="compositionally biased region" description="Basic and acidic residues" evidence="8">
    <location>
        <begin position="256"/>
        <end position="265"/>
    </location>
</feature>
<evidence type="ECO:0000256" key="5">
    <source>
        <dbReference type="ARBA" id="ARBA00022829"/>
    </source>
</evidence>
<keyword evidence="11" id="KW-1185">Reference proteome</keyword>
<feature type="region of interest" description="Disordered" evidence="8">
    <location>
        <begin position="1378"/>
        <end position="1431"/>
    </location>
</feature>
<feature type="compositionally biased region" description="Polar residues" evidence="8">
    <location>
        <begin position="957"/>
        <end position="978"/>
    </location>
</feature>
<feature type="compositionally biased region" description="Low complexity" evidence="8">
    <location>
        <begin position="1161"/>
        <end position="1177"/>
    </location>
</feature>
<proteinExistence type="inferred from homology"/>
<feature type="region of interest" description="Disordered" evidence="8">
    <location>
        <begin position="1"/>
        <end position="30"/>
    </location>
</feature>
<name>A0A316UE59_9BASI</name>
<feature type="compositionally biased region" description="Polar residues" evidence="8">
    <location>
        <begin position="1146"/>
        <end position="1155"/>
    </location>
</feature>
<evidence type="ECO:0000256" key="8">
    <source>
        <dbReference type="SAM" id="MobiDB-lite"/>
    </source>
</evidence>